<dbReference type="PANTHER" id="PTHR23163:SF0">
    <property type="entry name" value="E3 UBIQUITIN-PROTEIN LIGASE BRE1"/>
    <property type="match status" value="1"/>
</dbReference>
<evidence type="ECO:0000313" key="18">
    <source>
        <dbReference type="Proteomes" id="UP000270296"/>
    </source>
</evidence>
<sequence>MMNTQIEESESRVQDMNYEVQNNHVHEEQSDCGPTETQYSLLYNESENMYERAKNLREQLLIVKEGHQKQIKQTENEEYLAQQQFCSEMVVLQNKLSLLRHEYETQRIEFEQNMAMNENSNPVCKETRQLVAGYKVQNEQLKAEVSRLKRKWKDAVSVVSEIPNGLKQLRTAKDGAIIVLLVPSRADEHGKKPLSKEEKHFGQLNESMHTKECRITELKKRVKMLQEKYRVSQMTTDSFQSARSYEKEMIEIRKVIEFENHRLICHIKNVYRKHANEANKHAKKLEKLLKRLKSDATIREQEREKSLNEVSVTGQTFEEIQKQNRRLKRQLSEKDAANCKLMSERVRSNQQQMLLQEKISAKEKEKAALDSQYAAETLLMRHLEMQGRSMEDLCSSSEKELSLSYKALEEGRKKSMELAQLVVDLKFQVEKLNCKIVDAKQKLRIKTAALEEEAFKTHRVENEISVLRRKLEGMRETEMKEITDEFLVEKVRSLKKMLECPGCKVRRKDSVLVTCFHIFCHSCLKVRSKGRHQKCLTCGRPYEAKDVKRICLC</sequence>
<keyword evidence="10 14" id="KW-0156">Chromatin regulator</keyword>
<dbReference type="PROSITE" id="PS00518">
    <property type="entry name" value="ZF_RING_1"/>
    <property type="match status" value="1"/>
</dbReference>
<keyword evidence="18" id="KW-1185">Reference proteome</keyword>
<dbReference type="Pfam" id="PF26052">
    <property type="entry name" value="BRE1B"/>
    <property type="match status" value="1"/>
</dbReference>
<dbReference type="GO" id="GO:0061630">
    <property type="term" value="F:ubiquitin protein ligase activity"/>
    <property type="evidence" value="ECO:0007669"/>
    <property type="project" value="UniProtKB-EC"/>
</dbReference>
<dbReference type="UniPathway" id="UPA00143"/>
<dbReference type="WBParaSite" id="SBAD_0000076001-mRNA-1">
    <property type="protein sequence ID" value="SBAD_0000076001-mRNA-1"/>
    <property type="gene ID" value="SBAD_0000076001"/>
</dbReference>
<evidence type="ECO:0000313" key="17">
    <source>
        <dbReference type="EMBL" id="VDO91957.1"/>
    </source>
</evidence>
<keyword evidence="12 14" id="KW-0539">Nucleus</keyword>
<accession>A0A183IAU3</accession>
<evidence type="ECO:0000256" key="3">
    <source>
        <dbReference type="ARBA" id="ARBA00004906"/>
    </source>
</evidence>
<organism evidence="19">
    <name type="scientific">Soboliphyme baturini</name>
    <dbReference type="NCBI Taxonomy" id="241478"/>
    <lineage>
        <taxon>Eukaryota</taxon>
        <taxon>Metazoa</taxon>
        <taxon>Ecdysozoa</taxon>
        <taxon>Nematoda</taxon>
        <taxon>Enoplea</taxon>
        <taxon>Dorylaimia</taxon>
        <taxon>Dioctophymatida</taxon>
        <taxon>Dioctophymatoidea</taxon>
        <taxon>Soboliphymatidae</taxon>
        <taxon>Soboliphyme</taxon>
    </lineage>
</organism>
<evidence type="ECO:0000256" key="7">
    <source>
        <dbReference type="ARBA" id="ARBA00022771"/>
    </source>
</evidence>
<reference evidence="19" key="1">
    <citation type="submission" date="2016-06" db="UniProtKB">
        <authorList>
            <consortium name="WormBaseParasite"/>
        </authorList>
    </citation>
    <scope>IDENTIFICATION</scope>
</reference>
<gene>
    <name evidence="17" type="ORF">SBAD_LOCUS737</name>
</gene>
<dbReference type="GO" id="GO:0033503">
    <property type="term" value="C:HULC complex"/>
    <property type="evidence" value="ECO:0007669"/>
    <property type="project" value="TreeGrafter"/>
</dbReference>
<evidence type="ECO:0000256" key="6">
    <source>
        <dbReference type="ARBA" id="ARBA00022723"/>
    </source>
</evidence>
<evidence type="ECO:0000256" key="15">
    <source>
        <dbReference type="SAM" id="Coils"/>
    </source>
</evidence>
<evidence type="ECO:0000256" key="8">
    <source>
        <dbReference type="ARBA" id="ARBA00022786"/>
    </source>
</evidence>
<keyword evidence="11 14" id="KW-0175">Coiled coil</keyword>
<evidence type="ECO:0000259" key="16">
    <source>
        <dbReference type="PROSITE" id="PS50089"/>
    </source>
</evidence>
<evidence type="ECO:0000256" key="1">
    <source>
        <dbReference type="ARBA" id="ARBA00000900"/>
    </source>
</evidence>
<evidence type="ECO:0000256" key="12">
    <source>
        <dbReference type="ARBA" id="ARBA00023242"/>
    </source>
</evidence>
<evidence type="ECO:0000256" key="9">
    <source>
        <dbReference type="ARBA" id="ARBA00022833"/>
    </source>
</evidence>
<keyword evidence="6 14" id="KW-0479">Metal-binding</keyword>
<feature type="coiled-coil region" evidence="15">
    <location>
        <begin position="422"/>
        <end position="477"/>
    </location>
</feature>
<name>A0A183IAU3_9BILA</name>
<dbReference type="PROSITE" id="PS50089">
    <property type="entry name" value="ZF_RING_2"/>
    <property type="match status" value="1"/>
</dbReference>
<dbReference type="PANTHER" id="PTHR23163">
    <property type="entry name" value="RING FINGER PROTEIN-RELATED"/>
    <property type="match status" value="1"/>
</dbReference>
<dbReference type="InterPro" id="IPR013083">
    <property type="entry name" value="Znf_RING/FYVE/PHD"/>
</dbReference>
<evidence type="ECO:0000256" key="11">
    <source>
        <dbReference type="ARBA" id="ARBA00023054"/>
    </source>
</evidence>
<dbReference type="EMBL" id="UZAM01006615">
    <property type="protein sequence ID" value="VDO91957.1"/>
    <property type="molecule type" value="Genomic_DNA"/>
</dbReference>
<keyword evidence="5 14" id="KW-0808">Transferase</keyword>
<feature type="coiled-coil region" evidence="15">
    <location>
        <begin position="271"/>
        <end position="340"/>
    </location>
</feature>
<dbReference type="InterPro" id="IPR017907">
    <property type="entry name" value="Znf_RING_CS"/>
</dbReference>
<dbReference type="OrthoDB" id="10266039at2759"/>
<comment type="subcellular location">
    <subcellularLocation>
        <location evidence="2 14">Nucleus</location>
    </subcellularLocation>
</comment>
<comment type="pathway">
    <text evidence="3 14">Protein modification; protein ubiquitination.</text>
</comment>
<evidence type="ECO:0000313" key="19">
    <source>
        <dbReference type="WBParaSite" id="SBAD_0000076001-mRNA-1"/>
    </source>
</evidence>
<comment type="catalytic activity">
    <reaction evidence="1 14">
        <text>S-ubiquitinyl-[E2 ubiquitin-conjugating enzyme]-L-cysteine + [acceptor protein]-L-lysine = [E2 ubiquitin-conjugating enzyme]-L-cysteine + N(6)-ubiquitinyl-[acceptor protein]-L-lysine.</text>
        <dbReference type="EC" id="2.3.2.27"/>
    </reaction>
</comment>
<keyword evidence="9 14" id="KW-0862">Zinc</keyword>
<reference evidence="17 18" key="2">
    <citation type="submission" date="2018-11" db="EMBL/GenBank/DDBJ databases">
        <authorList>
            <consortium name="Pathogen Informatics"/>
        </authorList>
    </citation>
    <scope>NUCLEOTIDE SEQUENCE [LARGE SCALE GENOMIC DNA]</scope>
</reference>
<dbReference type="EC" id="2.3.2.27" evidence="14"/>
<dbReference type="Gene3D" id="3.30.40.10">
    <property type="entry name" value="Zinc/RING finger domain, C3HC4 (zinc finger)"/>
    <property type="match status" value="1"/>
</dbReference>
<dbReference type="InterPro" id="IPR058642">
    <property type="entry name" value="BRE1A/B-like_dom"/>
</dbReference>
<evidence type="ECO:0000256" key="13">
    <source>
        <dbReference type="PROSITE-ProRule" id="PRU00175"/>
    </source>
</evidence>
<comment type="similarity">
    <text evidence="4 14">Belongs to the BRE1 family.</text>
</comment>
<dbReference type="InterPro" id="IPR013956">
    <property type="entry name" value="E3_ubiquit_lig_Bre1"/>
</dbReference>
<dbReference type="SUPFAM" id="SSF57850">
    <property type="entry name" value="RING/U-box"/>
    <property type="match status" value="1"/>
</dbReference>
<dbReference type="GO" id="GO:0005634">
    <property type="term" value="C:nucleus"/>
    <property type="evidence" value="ECO:0007669"/>
    <property type="project" value="UniProtKB-SubCell"/>
</dbReference>
<feature type="domain" description="RING-type" evidence="16">
    <location>
        <begin position="500"/>
        <end position="538"/>
    </location>
</feature>
<evidence type="ECO:0000256" key="4">
    <source>
        <dbReference type="ARBA" id="ARBA00005555"/>
    </source>
</evidence>
<evidence type="ECO:0000256" key="14">
    <source>
        <dbReference type="RuleBase" id="RU365038"/>
    </source>
</evidence>
<proteinExistence type="inferred from homology"/>
<evidence type="ECO:0000256" key="5">
    <source>
        <dbReference type="ARBA" id="ARBA00022679"/>
    </source>
</evidence>
<evidence type="ECO:0000256" key="2">
    <source>
        <dbReference type="ARBA" id="ARBA00004123"/>
    </source>
</evidence>
<dbReference type="GO" id="GO:0006325">
    <property type="term" value="P:chromatin organization"/>
    <property type="evidence" value="ECO:0007669"/>
    <property type="project" value="UniProtKB-KW"/>
</dbReference>
<dbReference type="InterPro" id="IPR001841">
    <property type="entry name" value="Znf_RING"/>
</dbReference>
<dbReference type="AlphaFoldDB" id="A0A183IAU3"/>
<keyword evidence="8 14" id="KW-0833">Ubl conjugation pathway</keyword>
<dbReference type="Proteomes" id="UP000270296">
    <property type="component" value="Unassembled WGS sequence"/>
</dbReference>
<protein>
    <recommendedName>
        <fullName evidence="14">E3 ubiquitin protein ligase</fullName>
        <ecNumber evidence="14">2.3.2.27</ecNumber>
    </recommendedName>
</protein>
<dbReference type="GO" id="GO:0008270">
    <property type="term" value="F:zinc ion binding"/>
    <property type="evidence" value="ECO:0007669"/>
    <property type="project" value="UniProtKB-KW"/>
</dbReference>
<feature type="coiled-coil region" evidence="15">
    <location>
        <begin position="124"/>
        <end position="151"/>
    </location>
</feature>
<evidence type="ECO:0000256" key="10">
    <source>
        <dbReference type="ARBA" id="ARBA00022853"/>
    </source>
</evidence>
<dbReference type="GO" id="GO:0016567">
    <property type="term" value="P:protein ubiquitination"/>
    <property type="evidence" value="ECO:0007669"/>
    <property type="project" value="UniProtKB-UniRule"/>
</dbReference>
<keyword evidence="7 13" id="KW-0863">Zinc-finger</keyword>